<evidence type="ECO:0000256" key="4">
    <source>
        <dbReference type="ARBA" id="ARBA00006873"/>
    </source>
</evidence>
<feature type="binding site" evidence="19">
    <location>
        <position position="640"/>
    </location>
    <ligand>
        <name>Ca(2+)</name>
        <dbReference type="ChEBI" id="CHEBI:29108"/>
        <label>1</label>
    </ligand>
</feature>
<gene>
    <name evidence="23" type="ORF">EJB05_29987</name>
</gene>
<feature type="disulfide bond" evidence="21">
    <location>
        <begin position="770"/>
        <end position="795"/>
    </location>
</feature>
<keyword evidence="13 19" id="KW-0408">Iron</keyword>
<dbReference type="InterPro" id="IPR001680">
    <property type="entry name" value="WD40_rpt"/>
</dbReference>
<proteinExistence type="inferred from homology"/>
<feature type="binding site" evidence="19">
    <location>
        <position position="642"/>
    </location>
    <ligand>
        <name>Ca(2+)</name>
        <dbReference type="ChEBI" id="CHEBI:29108"/>
        <label>1</label>
    </ligand>
</feature>
<name>A0A5J9UU31_9POAL</name>
<feature type="binding site" evidence="19">
    <location>
        <position position="637"/>
    </location>
    <ligand>
        <name>Ca(2+)</name>
        <dbReference type="ChEBI" id="CHEBI:29108"/>
        <label>1</label>
    </ligand>
</feature>
<evidence type="ECO:0000256" key="14">
    <source>
        <dbReference type="ARBA" id="ARBA00023157"/>
    </source>
</evidence>
<dbReference type="EC" id="1.11.1.7" evidence="5"/>
<evidence type="ECO:0000256" key="10">
    <source>
        <dbReference type="ARBA" id="ARBA00022729"/>
    </source>
</evidence>
<dbReference type="InterPro" id="IPR000823">
    <property type="entry name" value="Peroxidase_pln"/>
</dbReference>
<keyword evidence="12" id="KW-0560">Oxidoreductase</keyword>
<dbReference type="AlphaFoldDB" id="A0A5J9UU31"/>
<dbReference type="EMBL" id="RWGY01000013">
    <property type="protein sequence ID" value="TVU27379.1"/>
    <property type="molecule type" value="Genomic_DNA"/>
</dbReference>
<keyword evidence="6" id="KW-0964">Secreted</keyword>
<evidence type="ECO:0000256" key="7">
    <source>
        <dbReference type="ARBA" id="ARBA00022559"/>
    </source>
</evidence>
<feature type="binding site" evidence="19">
    <location>
        <position position="764"/>
    </location>
    <ligand>
        <name>Ca(2+)</name>
        <dbReference type="ChEBI" id="CHEBI:29108"/>
        <label>2</label>
    </ligand>
</feature>
<dbReference type="PROSITE" id="PS50873">
    <property type="entry name" value="PEROXIDASE_4"/>
    <property type="match status" value="2"/>
</dbReference>
<keyword evidence="14 21" id="KW-1015">Disulfide bond</keyword>
<dbReference type="GO" id="GO:0005576">
    <property type="term" value="C:extracellular region"/>
    <property type="evidence" value="ECO:0007669"/>
    <property type="project" value="UniProtKB-SubCell"/>
</dbReference>
<dbReference type="InterPro" id="IPR019794">
    <property type="entry name" value="Peroxidases_AS"/>
</dbReference>
<evidence type="ECO:0000256" key="11">
    <source>
        <dbReference type="ARBA" id="ARBA00022837"/>
    </source>
</evidence>
<organism evidence="23 24">
    <name type="scientific">Eragrostis curvula</name>
    <name type="common">weeping love grass</name>
    <dbReference type="NCBI Taxonomy" id="38414"/>
    <lineage>
        <taxon>Eukaryota</taxon>
        <taxon>Viridiplantae</taxon>
        <taxon>Streptophyta</taxon>
        <taxon>Embryophyta</taxon>
        <taxon>Tracheophyta</taxon>
        <taxon>Spermatophyta</taxon>
        <taxon>Magnoliopsida</taxon>
        <taxon>Liliopsida</taxon>
        <taxon>Poales</taxon>
        <taxon>Poaceae</taxon>
        <taxon>PACMAD clade</taxon>
        <taxon>Chloridoideae</taxon>
        <taxon>Eragrostideae</taxon>
        <taxon>Eragrostidinae</taxon>
        <taxon>Eragrostis</taxon>
    </lineage>
</organism>
<dbReference type="Gene3D" id="1.10.520.10">
    <property type="match status" value="3"/>
</dbReference>
<dbReference type="InterPro" id="IPR036322">
    <property type="entry name" value="WD40_repeat_dom_sf"/>
</dbReference>
<dbReference type="InterPro" id="IPR015943">
    <property type="entry name" value="WD40/YVTN_repeat-like_dom_sf"/>
</dbReference>
<feature type="binding site" description="axial binding residue" evidence="19">
    <location>
        <position position="763"/>
    </location>
    <ligand>
        <name>heme b</name>
        <dbReference type="ChEBI" id="CHEBI:60344"/>
    </ligand>
    <ligandPart>
        <name>Fe</name>
        <dbReference type="ChEBI" id="CHEBI:18248"/>
    </ligandPart>
</feature>
<evidence type="ECO:0000256" key="21">
    <source>
        <dbReference type="PIRSR" id="PIRSR600823-5"/>
    </source>
</evidence>
<feature type="active site" description="Proton acceptor" evidence="17">
    <location>
        <position position="636"/>
    </location>
</feature>
<evidence type="ECO:0000256" key="12">
    <source>
        <dbReference type="ARBA" id="ARBA00023002"/>
    </source>
</evidence>
<protein>
    <recommendedName>
        <fullName evidence="5">peroxidase</fullName>
        <ecNumber evidence="5">1.11.1.7</ecNumber>
    </recommendedName>
</protein>
<dbReference type="PROSITE" id="PS51257">
    <property type="entry name" value="PROKAR_LIPOPROTEIN"/>
    <property type="match status" value="1"/>
</dbReference>
<evidence type="ECO:0000256" key="9">
    <source>
        <dbReference type="ARBA" id="ARBA00022723"/>
    </source>
</evidence>
<dbReference type="GO" id="GO:0006979">
    <property type="term" value="P:response to oxidative stress"/>
    <property type="evidence" value="ECO:0007669"/>
    <property type="project" value="InterPro"/>
</dbReference>
<evidence type="ECO:0000256" key="13">
    <source>
        <dbReference type="ARBA" id="ARBA00023004"/>
    </source>
</evidence>
<comment type="catalytic activity">
    <reaction evidence="1">
        <text>2 a phenolic donor + H2O2 = 2 a phenolic radical donor + 2 H2O</text>
        <dbReference type="Rhea" id="RHEA:56136"/>
        <dbReference type="ChEBI" id="CHEBI:15377"/>
        <dbReference type="ChEBI" id="CHEBI:16240"/>
        <dbReference type="ChEBI" id="CHEBI:139520"/>
        <dbReference type="ChEBI" id="CHEBI:139521"/>
        <dbReference type="EC" id="1.11.1.7"/>
    </reaction>
</comment>
<keyword evidence="16" id="KW-0376">Hydrogen peroxide</keyword>
<dbReference type="Gramene" id="TVU27379">
    <property type="protein sequence ID" value="TVU27379"/>
    <property type="gene ID" value="EJB05_29987"/>
</dbReference>
<feature type="domain" description="Plant heme peroxidase family profile" evidence="22">
    <location>
        <begin position="58"/>
        <end position="563"/>
    </location>
</feature>
<evidence type="ECO:0000256" key="1">
    <source>
        <dbReference type="ARBA" id="ARBA00000189"/>
    </source>
</evidence>
<dbReference type="PRINTS" id="PR00461">
    <property type="entry name" value="PLPEROXIDASE"/>
</dbReference>
<dbReference type="GO" id="GO:0020037">
    <property type="term" value="F:heme binding"/>
    <property type="evidence" value="ECO:0007669"/>
    <property type="project" value="InterPro"/>
</dbReference>
<keyword evidence="24" id="KW-1185">Reference proteome</keyword>
<comment type="cofactor">
    <cofactor evidence="19">
        <name>Ca(2+)</name>
        <dbReference type="ChEBI" id="CHEBI:29108"/>
    </cofactor>
    <text evidence="19">Binds 2 calcium ions per subunit.</text>
</comment>
<dbReference type="SUPFAM" id="SSF48113">
    <property type="entry name" value="Heme-dependent peroxidases"/>
    <property type="match status" value="3"/>
</dbReference>
<dbReference type="GO" id="GO:0140825">
    <property type="term" value="F:lactoperoxidase activity"/>
    <property type="evidence" value="ECO:0007669"/>
    <property type="project" value="UniProtKB-EC"/>
</dbReference>
<feature type="binding site" evidence="19">
    <location>
        <position position="646"/>
    </location>
    <ligand>
        <name>Ca(2+)</name>
        <dbReference type="ChEBI" id="CHEBI:29108"/>
        <label>1</label>
    </ligand>
</feature>
<keyword evidence="11 19" id="KW-0106">Calcium</keyword>
<evidence type="ECO:0000256" key="19">
    <source>
        <dbReference type="PIRSR" id="PIRSR600823-3"/>
    </source>
</evidence>
<evidence type="ECO:0000313" key="23">
    <source>
        <dbReference type="EMBL" id="TVU27379.1"/>
    </source>
</evidence>
<sequence>MRILQARHAVLQAAALGISSCCRVAPTDPWSTMGDRASVARCIALLLLLALAGTSSAQLSTSFYSYSCPGVYDAVKSVVQSAIAKEKRMGASIVRLFFHDCFVQGCDASLLLDDTSSFQGEKMATPNNGSVRGFEVIDAIKSAVEKVCPGVVSCADILAIAARDSVVTLGGPNWNVKVGRRDSTTASFSGANNNIPPPTSGLANLTSLFAAQGLSQKDMVALSGAHTIGLARCTNFRAHVYNETNIDSSLAKTRQSGCPSTSGSGDNNLAPLDLQTPTVFENNYYKNLVSKKGLLHSDQELFNGGATDSQVQSYGCDASLLLDDTPTFQGEKMATPNNRSVRGFEIIDAIKAAVEKVCPGVVSCADILAIAARDSVVMLGGPSWEVKVGRRDSTTASFNGANNNIPPPTSGLANLTSLFAAQGLSQKDMVALSGGHTIGLARCTNFRAHIYNESNIDGFLAETRQSVCPRTSGSGDNNLAPLDLQTPTRFENDYYKNLVCKKGLLHSDQELFNGGATDAQVQSYVTSQSAFFADFVTGMIKMGDIMPLTGSNGQIRKNCRRNRIDRSMACASGTSSALLLLLLLTLAAGSTSSAQLSTSFYSESCPGVYHAVRSVMHSAIATDRRVGAFILRLFFHDCFVQGCDASLLLDDTPSFQGEKMATPNKGSARGFHVIDAIKSAVENVCPGVVSCADILAIAARDSVVILGGPSWDVKVGRRDSTTASFDGANDNIPPPTYDLANLTSSFATQGLSQKDMVALAGGHTIGLARCTNFRAHIYDDTNVDVFLAGRRKLCCPRTSGSSDNNLAPLDLQTPTIFGNNYYENLVRKKGLLHSDQELFNGGATDAQVQSYVTSKSAFFEDFVTGMIKMGDIMPLTGDGNVRVWKNFTQKGGQKLGHRAAGRNVVIDWQQQSGYLYASGDMASILVWDLDKEQLLSTIQSSTSSAISALSASQVRSGQFAAGFADASVRIFDVRAPDRIVYTARPHAPRTEKVVGIGWFQPGFDPHKIVSASQAGDIQFLGIRRAAEPYLTIEAHRGSLTALAVHRYAPVVASGSAKQMIEVFSLEGEQLTIIRYQPSFMGQRIGSVNCLSFHPYKSLLAAGAGDNALVSIYAEENYK</sequence>
<dbReference type="PROSITE" id="PS00436">
    <property type="entry name" value="PEROXIDASE_2"/>
    <property type="match status" value="2"/>
</dbReference>
<evidence type="ECO:0000256" key="18">
    <source>
        <dbReference type="PIRSR" id="PIRSR600823-2"/>
    </source>
</evidence>
<comment type="cofactor">
    <cofactor evidence="19">
        <name>heme b</name>
        <dbReference type="ChEBI" id="CHEBI:60344"/>
    </cofactor>
    <text evidence="19">Binds 1 heme b (iron(II)-protoporphyrin IX) group per subunit.</text>
</comment>
<dbReference type="Proteomes" id="UP000324897">
    <property type="component" value="Chromosome 2"/>
</dbReference>
<comment type="caution">
    <text evidence="23">The sequence shown here is derived from an EMBL/GenBank/DDBJ whole genome shotgun (WGS) entry which is preliminary data.</text>
</comment>
<comment type="similarity">
    <text evidence="4">Belongs to the peroxidase family. Ascorbate peroxidase subfamily.</text>
</comment>
<feature type="site" description="Transition state stabilizer" evidence="20">
    <location>
        <position position="632"/>
    </location>
</feature>
<evidence type="ECO:0000256" key="8">
    <source>
        <dbReference type="ARBA" id="ARBA00022617"/>
    </source>
</evidence>
<keyword evidence="9 19" id="KW-0479">Metal-binding</keyword>
<dbReference type="CDD" id="cd00693">
    <property type="entry name" value="secretory_peroxidase"/>
    <property type="match status" value="3"/>
</dbReference>
<dbReference type="FunFam" id="1.10.520.10:FF:000009">
    <property type="entry name" value="Peroxidase"/>
    <property type="match status" value="1"/>
</dbReference>
<feature type="binding site" evidence="19">
    <location>
        <position position="810"/>
    </location>
    <ligand>
        <name>Ca(2+)</name>
        <dbReference type="ChEBI" id="CHEBI:29108"/>
        <label>2</label>
    </ligand>
</feature>
<feature type="disulfide bond" evidence="21">
    <location>
        <begin position="605"/>
        <end position="685"/>
    </location>
</feature>
<evidence type="ECO:0000256" key="3">
    <source>
        <dbReference type="ARBA" id="ARBA00004613"/>
    </source>
</evidence>
<dbReference type="Pfam" id="PF00400">
    <property type="entry name" value="WD40"/>
    <property type="match status" value="1"/>
</dbReference>
<keyword evidence="8" id="KW-0349">Heme</keyword>
<feature type="binding site" evidence="19">
    <location>
        <position position="658"/>
    </location>
    <ligand>
        <name>Ca(2+)</name>
        <dbReference type="ChEBI" id="CHEBI:29108"/>
        <label>1</label>
    </ligand>
</feature>
<evidence type="ECO:0000256" key="5">
    <source>
        <dbReference type="ARBA" id="ARBA00012313"/>
    </source>
</evidence>
<keyword evidence="15" id="KW-0325">Glycoprotein</keyword>
<dbReference type="Pfam" id="PF00141">
    <property type="entry name" value="peroxidase"/>
    <property type="match status" value="2"/>
</dbReference>
<feature type="non-terminal residue" evidence="23">
    <location>
        <position position="1"/>
    </location>
</feature>
<dbReference type="PROSITE" id="PS00435">
    <property type="entry name" value="PEROXIDASE_1"/>
    <property type="match status" value="3"/>
</dbReference>
<evidence type="ECO:0000256" key="2">
    <source>
        <dbReference type="ARBA" id="ARBA00002322"/>
    </source>
</evidence>
<evidence type="ECO:0000256" key="17">
    <source>
        <dbReference type="PIRSR" id="PIRSR600823-1"/>
    </source>
</evidence>
<evidence type="ECO:0000256" key="6">
    <source>
        <dbReference type="ARBA" id="ARBA00022525"/>
    </source>
</evidence>
<dbReference type="PANTHER" id="PTHR31388">
    <property type="entry name" value="PEROXIDASE 72-RELATED"/>
    <property type="match status" value="1"/>
</dbReference>
<dbReference type="FunFam" id="1.10.520.10:FF:000006">
    <property type="entry name" value="Peroxidase"/>
    <property type="match status" value="1"/>
</dbReference>
<comment type="subcellular location">
    <subcellularLocation>
        <location evidence="3">Secreted</location>
    </subcellularLocation>
</comment>
<dbReference type="FunFam" id="2.130.10.10:FF:000445">
    <property type="entry name" value="Regulatory-associated protein of TOR 1"/>
    <property type="match status" value="1"/>
</dbReference>
<feature type="binding site" evidence="18">
    <location>
        <position position="733"/>
    </location>
    <ligand>
        <name>substrate</name>
    </ligand>
</feature>
<dbReference type="InterPro" id="IPR019793">
    <property type="entry name" value="Peroxidases_heam-ligand_BS"/>
</dbReference>
<evidence type="ECO:0000313" key="24">
    <source>
        <dbReference type="Proteomes" id="UP000324897"/>
    </source>
</evidence>
<dbReference type="InterPro" id="IPR010255">
    <property type="entry name" value="Haem_peroxidase_sf"/>
</dbReference>
<dbReference type="InterPro" id="IPR002016">
    <property type="entry name" value="Haem_peroxidase"/>
</dbReference>
<dbReference type="SUPFAM" id="SSF50978">
    <property type="entry name" value="WD40 repeat-like"/>
    <property type="match status" value="1"/>
</dbReference>
<evidence type="ECO:0000256" key="15">
    <source>
        <dbReference type="ARBA" id="ARBA00023180"/>
    </source>
</evidence>
<feature type="binding site" evidence="19">
    <location>
        <position position="813"/>
    </location>
    <ligand>
        <name>Ca(2+)</name>
        <dbReference type="ChEBI" id="CHEBI:29108"/>
        <label>2</label>
    </ligand>
</feature>
<keyword evidence="10" id="KW-0732">Signal</keyword>
<dbReference type="InterPro" id="IPR033905">
    <property type="entry name" value="Secretory_peroxidase"/>
</dbReference>
<dbReference type="OrthoDB" id="2113341at2759"/>
<evidence type="ECO:0000256" key="16">
    <source>
        <dbReference type="ARBA" id="ARBA00023324"/>
    </source>
</evidence>
<accession>A0A5J9UU31</accession>
<dbReference type="GO" id="GO:0042744">
    <property type="term" value="P:hydrogen peroxide catabolic process"/>
    <property type="evidence" value="ECO:0007669"/>
    <property type="project" value="UniProtKB-KW"/>
</dbReference>
<evidence type="ECO:0000259" key="22">
    <source>
        <dbReference type="PROSITE" id="PS50873"/>
    </source>
</evidence>
<comment type="function">
    <text evidence="2">Removal of H(2)O(2), oxidation of toxic reductants, biosynthesis and degradation of lignin, suberization, auxin catabolism, response to environmental stresses such as wounding, pathogen attack and oxidative stress. These functions might be dependent on each isozyme/isoform in each plant tissue.</text>
</comment>
<dbReference type="PANTHER" id="PTHR31388:SF238">
    <property type="entry name" value="PEROXIDASE"/>
    <property type="match status" value="1"/>
</dbReference>
<keyword evidence="7" id="KW-0575">Peroxidase</keyword>
<dbReference type="SMART" id="SM00320">
    <property type="entry name" value="WD40"/>
    <property type="match status" value="3"/>
</dbReference>
<dbReference type="PRINTS" id="PR00458">
    <property type="entry name" value="PEROXIDASE"/>
</dbReference>
<feature type="binding site" evidence="19">
    <location>
        <position position="644"/>
    </location>
    <ligand>
        <name>Ca(2+)</name>
        <dbReference type="ChEBI" id="CHEBI:29108"/>
        <label>1</label>
    </ligand>
</feature>
<dbReference type="Gene3D" id="1.10.420.10">
    <property type="entry name" value="Peroxidase, domain 2"/>
    <property type="match status" value="3"/>
</dbReference>
<dbReference type="Gene3D" id="2.130.10.10">
    <property type="entry name" value="YVTN repeat-like/Quinoprotein amine dehydrogenase"/>
    <property type="match status" value="1"/>
</dbReference>
<evidence type="ECO:0000256" key="20">
    <source>
        <dbReference type="PIRSR" id="PIRSR600823-4"/>
    </source>
</evidence>
<feature type="disulfide bond" evidence="21">
    <location>
        <begin position="638"/>
        <end position="643"/>
    </location>
</feature>
<feature type="domain" description="Plant heme peroxidase family profile" evidence="22">
    <location>
        <begin position="595"/>
        <end position="882"/>
    </location>
</feature>
<dbReference type="FunFam" id="1.10.420.10:FF:000006">
    <property type="entry name" value="Peroxidase"/>
    <property type="match status" value="3"/>
</dbReference>
<reference evidence="23 24" key="1">
    <citation type="journal article" date="2019" name="Sci. Rep.">
        <title>A high-quality genome of Eragrostis curvula grass provides insights into Poaceae evolution and supports new strategies to enhance forage quality.</title>
        <authorList>
            <person name="Carballo J."/>
            <person name="Santos B.A.C.M."/>
            <person name="Zappacosta D."/>
            <person name="Garbus I."/>
            <person name="Selva J.P."/>
            <person name="Gallo C.A."/>
            <person name="Diaz A."/>
            <person name="Albertini E."/>
            <person name="Caccamo M."/>
            <person name="Echenique V."/>
        </authorList>
    </citation>
    <scope>NUCLEOTIDE SEQUENCE [LARGE SCALE GENOMIC DNA]</scope>
    <source>
        <strain evidence="24">cv. Victoria</strain>
        <tissue evidence="23">Leaf</tissue>
    </source>
</reference>
<dbReference type="GO" id="GO:0046872">
    <property type="term" value="F:metal ion binding"/>
    <property type="evidence" value="ECO:0007669"/>
    <property type="project" value="UniProtKB-KW"/>
</dbReference>